<evidence type="ECO:0000256" key="5">
    <source>
        <dbReference type="ARBA" id="ARBA00022989"/>
    </source>
</evidence>
<dbReference type="STRING" id="105559.Nwat_1442"/>
<keyword evidence="6 7" id="KW-0472">Membrane</keyword>
<dbReference type="Proteomes" id="UP000000393">
    <property type="component" value="Chromosome"/>
</dbReference>
<evidence type="ECO:0000313" key="8">
    <source>
        <dbReference type="EMBL" id="ADJ28352.1"/>
    </source>
</evidence>
<feature type="transmembrane region" description="Helical" evidence="7">
    <location>
        <begin position="72"/>
        <end position="93"/>
    </location>
</feature>
<reference evidence="8 9" key="1">
    <citation type="submission" date="2010-06" db="EMBL/GenBank/DDBJ databases">
        <title>Complete sequence of chromosome of Nitrosococcus watsoni C-113.</title>
        <authorList>
            <consortium name="US DOE Joint Genome Institute"/>
            <person name="Lucas S."/>
            <person name="Copeland A."/>
            <person name="Lapidus A."/>
            <person name="Cheng J.-F."/>
            <person name="Bruce D."/>
            <person name="Goodwin L."/>
            <person name="Pitluck S."/>
            <person name="Malfatti S.A."/>
            <person name="Chain P.S.G."/>
            <person name="Land M."/>
            <person name="Hauser L."/>
            <person name="Kyrpides N."/>
            <person name="Ivanova N."/>
            <person name="Cambell M.A."/>
            <person name="Heidelberg J.F."/>
            <person name="Klotz M.G."/>
            <person name="Woyke T."/>
        </authorList>
    </citation>
    <scope>NUCLEOTIDE SEQUENCE [LARGE SCALE GENOMIC DNA]</scope>
    <source>
        <strain evidence="8 9">C-113</strain>
    </source>
</reference>
<evidence type="ECO:0000256" key="6">
    <source>
        <dbReference type="ARBA" id="ARBA00023136"/>
    </source>
</evidence>
<protein>
    <submittedName>
        <fullName evidence="8">Uncharacterized protein family UPF0324</fullName>
    </submittedName>
</protein>
<evidence type="ECO:0000256" key="7">
    <source>
        <dbReference type="SAM" id="Phobius"/>
    </source>
</evidence>
<feature type="transmembrane region" description="Helical" evidence="7">
    <location>
        <begin position="137"/>
        <end position="161"/>
    </location>
</feature>
<accession>D8K625</accession>
<feature type="transmembrane region" description="Helical" evidence="7">
    <location>
        <begin position="455"/>
        <end position="478"/>
    </location>
</feature>
<dbReference type="GO" id="GO:0005886">
    <property type="term" value="C:plasma membrane"/>
    <property type="evidence" value="ECO:0007669"/>
    <property type="project" value="UniProtKB-SubCell"/>
</dbReference>
<dbReference type="eggNOG" id="COG2855">
    <property type="taxonomic scope" value="Bacteria"/>
</dbReference>
<dbReference type="Pfam" id="PF03601">
    <property type="entry name" value="Cons_hypoth698"/>
    <property type="match status" value="1"/>
</dbReference>
<feature type="transmembrane region" description="Helical" evidence="7">
    <location>
        <begin position="265"/>
        <end position="288"/>
    </location>
</feature>
<dbReference type="HOGENOM" id="CLU_033541_6_0_6"/>
<sequence>MSGVNRRWYSGMATTEDWWAVWLGLIMFFAGLASIWGWNLVGWMTTTSTWVWGDFAWNKALKVSGYQEWHPLLSLLVTYLVFTALTCLGAVAMKLDLKRFFLGWTFLFILTWMVWIVGHEAHFKASVNQFDQYGLSWGLSLGGGFSYMLALAVGLIIGNFFKGFAEFLKEAAKPEWFIKTAIVYLGIKIGLMSIEAAGFTFELAITGIAATFVAYLLVWPIVYALSRRVFRLSREASAVLSSGISICGVSAAIATAGAIRARPVVPVMVSMLIVIFAMIELVVLPGFYTAVAPNQPIVNGAAMGMTVKTDGADAAAGAILDELMRANAEVNLGVVWQEGWILTSSIITKIWIDMFIGVWAFLLALVWVYKVERQPGQSKVGVMEIWHRFPKFVLGYLVAWFVYMAIAALSPDLSETATSGAEAVEGPMRKMMFMLTFVSIGVITDFSKLRGMGKLALLYAIALFAIIAPLAYGVAWIFHHGMMPPTA</sequence>
<feature type="transmembrane region" description="Helical" evidence="7">
    <location>
        <begin position="100"/>
        <end position="117"/>
    </location>
</feature>
<evidence type="ECO:0000256" key="1">
    <source>
        <dbReference type="ARBA" id="ARBA00004651"/>
    </source>
</evidence>
<keyword evidence="9" id="KW-1185">Reference proteome</keyword>
<dbReference type="AlphaFoldDB" id="D8K625"/>
<feature type="transmembrane region" description="Helical" evidence="7">
    <location>
        <begin position="350"/>
        <end position="369"/>
    </location>
</feature>
<feature type="transmembrane region" description="Helical" evidence="7">
    <location>
        <begin position="389"/>
        <end position="410"/>
    </location>
</feature>
<dbReference type="KEGG" id="nwa:Nwat_1442"/>
<keyword evidence="4 7" id="KW-0812">Transmembrane</keyword>
<keyword evidence="3" id="KW-1003">Cell membrane</keyword>
<comment type="subcellular location">
    <subcellularLocation>
        <location evidence="1">Cell membrane</location>
        <topology evidence="1">Multi-pass membrane protein</topology>
    </subcellularLocation>
</comment>
<name>D8K625_NITWC</name>
<organism evidence="8 9">
    <name type="scientific">Nitrosococcus watsoni (strain C-113)</name>
    <dbReference type="NCBI Taxonomy" id="105559"/>
    <lineage>
        <taxon>Bacteria</taxon>
        <taxon>Pseudomonadati</taxon>
        <taxon>Pseudomonadota</taxon>
        <taxon>Gammaproteobacteria</taxon>
        <taxon>Chromatiales</taxon>
        <taxon>Chromatiaceae</taxon>
        <taxon>Nitrosococcus</taxon>
    </lineage>
</organism>
<dbReference type="PANTHER" id="PTHR30106:SF1">
    <property type="entry name" value="UPF0324 MEMBRANE PROTEIN FN0533"/>
    <property type="match status" value="1"/>
</dbReference>
<feature type="transmembrane region" description="Helical" evidence="7">
    <location>
        <begin position="207"/>
        <end position="226"/>
    </location>
</feature>
<feature type="transmembrane region" description="Helical" evidence="7">
    <location>
        <begin position="238"/>
        <end position="259"/>
    </location>
</feature>
<feature type="transmembrane region" description="Helical" evidence="7">
    <location>
        <begin position="182"/>
        <end position="201"/>
    </location>
</feature>
<feature type="transmembrane region" description="Helical" evidence="7">
    <location>
        <begin position="431"/>
        <end position="449"/>
    </location>
</feature>
<gene>
    <name evidence="8" type="ordered locus">Nwat_1442</name>
</gene>
<dbReference type="EMBL" id="CP002086">
    <property type="protein sequence ID" value="ADJ28352.1"/>
    <property type="molecule type" value="Genomic_DNA"/>
</dbReference>
<proteinExistence type="inferred from homology"/>
<dbReference type="OrthoDB" id="9766798at2"/>
<evidence type="ECO:0000256" key="2">
    <source>
        <dbReference type="ARBA" id="ARBA00007977"/>
    </source>
</evidence>
<feature type="transmembrane region" description="Helical" evidence="7">
    <location>
        <begin position="20"/>
        <end position="38"/>
    </location>
</feature>
<evidence type="ECO:0000256" key="3">
    <source>
        <dbReference type="ARBA" id="ARBA00022475"/>
    </source>
</evidence>
<keyword evidence="5 7" id="KW-1133">Transmembrane helix</keyword>
<evidence type="ECO:0000256" key="4">
    <source>
        <dbReference type="ARBA" id="ARBA00022692"/>
    </source>
</evidence>
<comment type="similarity">
    <text evidence="2">Belongs to the UPF0324 family.</text>
</comment>
<dbReference type="PANTHER" id="PTHR30106">
    <property type="entry name" value="INNER MEMBRANE PROTEIN YEIH-RELATED"/>
    <property type="match status" value="1"/>
</dbReference>
<dbReference type="InterPro" id="IPR018383">
    <property type="entry name" value="UPF0324_pro"/>
</dbReference>
<evidence type="ECO:0000313" key="9">
    <source>
        <dbReference type="Proteomes" id="UP000000393"/>
    </source>
</evidence>